<reference evidence="1 2" key="1">
    <citation type="journal article" date="2020" name="Cell">
        <title>Large-Scale Comparative Analyses of Tick Genomes Elucidate Their Genetic Diversity and Vector Capacities.</title>
        <authorList>
            <consortium name="Tick Genome and Microbiome Consortium (TIGMIC)"/>
            <person name="Jia N."/>
            <person name="Wang J."/>
            <person name="Shi W."/>
            <person name="Du L."/>
            <person name="Sun Y."/>
            <person name="Zhan W."/>
            <person name="Jiang J.F."/>
            <person name="Wang Q."/>
            <person name="Zhang B."/>
            <person name="Ji P."/>
            <person name="Bell-Sakyi L."/>
            <person name="Cui X.M."/>
            <person name="Yuan T.T."/>
            <person name="Jiang B.G."/>
            <person name="Yang W.F."/>
            <person name="Lam T.T."/>
            <person name="Chang Q.C."/>
            <person name="Ding S.J."/>
            <person name="Wang X.J."/>
            <person name="Zhu J.G."/>
            <person name="Ruan X.D."/>
            <person name="Zhao L."/>
            <person name="Wei J.T."/>
            <person name="Ye R.Z."/>
            <person name="Que T.C."/>
            <person name="Du C.H."/>
            <person name="Zhou Y.H."/>
            <person name="Cheng J.X."/>
            <person name="Dai P.F."/>
            <person name="Guo W.B."/>
            <person name="Han X.H."/>
            <person name="Huang E.J."/>
            <person name="Li L.F."/>
            <person name="Wei W."/>
            <person name="Gao Y.C."/>
            <person name="Liu J.Z."/>
            <person name="Shao H.Z."/>
            <person name="Wang X."/>
            <person name="Wang C.C."/>
            <person name="Yang T.C."/>
            <person name="Huo Q.B."/>
            <person name="Li W."/>
            <person name="Chen H.Y."/>
            <person name="Chen S.E."/>
            <person name="Zhou L.G."/>
            <person name="Ni X.B."/>
            <person name="Tian J.H."/>
            <person name="Sheng Y."/>
            <person name="Liu T."/>
            <person name="Pan Y.S."/>
            <person name="Xia L.Y."/>
            <person name="Li J."/>
            <person name="Zhao F."/>
            <person name="Cao W.C."/>
        </authorList>
    </citation>
    <scope>NUCLEOTIDE SEQUENCE [LARGE SCALE GENOMIC DNA]</scope>
    <source>
        <strain evidence="1">Iper-2018</strain>
    </source>
</reference>
<dbReference type="Proteomes" id="UP000805193">
    <property type="component" value="Unassembled WGS sequence"/>
</dbReference>
<gene>
    <name evidence="1" type="ORF">HPB47_003301</name>
</gene>
<accession>A0AC60PJ86</accession>
<keyword evidence="2" id="KW-1185">Reference proteome</keyword>
<name>A0AC60PJ86_IXOPE</name>
<evidence type="ECO:0000313" key="1">
    <source>
        <dbReference type="EMBL" id="KAG0420763.1"/>
    </source>
</evidence>
<dbReference type="EMBL" id="JABSTQ010010477">
    <property type="protein sequence ID" value="KAG0420763.1"/>
    <property type="molecule type" value="Genomic_DNA"/>
</dbReference>
<proteinExistence type="predicted"/>
<organism evidence="1 2">
    <name type="scientific">Ixodes persulcatus</name>
    <name type="common">Taiga tick</name>
    <dbReference type="NCBI Taxonomy" id="34615"/>
    <lineage>
        <taxon>Eukaryota</taxon>
        <taxon>Metazoa</taxon>
        <taxon>Ecdysozoa</taxon>
        <taxon>Arthropoda</taxon>
        <taxon>Chelicerata</taxon>
        <taxon>Arachnida</taxon>
        <taxon>Acari</taxon>
        <taxon>Parasitiformes</taxon>
        <taxon>Ixodida</taxon>
        <taxon>Ixodoidea</taxon>
        <taxon>Ixodidae</taxon>
        <taxon>Ixodinae</taxon>
        <taxon>Ixodes</taxon>
    </lineage>
</organism>
<comment type="caution">
    <text evidence="1">The sequence shown here is derived from an EMBL/GenBank/DDBJ whole genome shotgun (WGS) entry which is preliminary data.</text>
</comment>
<protein>
    <submittedName>
        <fullName evidence="1">Uncharacterized protein</fullName>
    </submittedName>
</protein>
<evidence type="ECO:0000313" key="2">
    <source>
        <dbReference type="Proteomes" id="UP000805193"/>
    </source>
</evidence>
<sequence>MLKSTPLLQDGYTHVRGLAKPVEEVAKATDNDFVHHPLQEGDEDTDQVNMIDASVQLKKWTLAQVSPAAPVDDTLDETQQGHGKGTKKSRKTTKPESCGQAPAWNPFAQLFAQPSALSTTEPAAESA</sequence>